<dbReference type="PANTHER" id="PTHR48081:SF30">
    <property type="entry name" value="ACETYL-HYDROLASE LIPR-RELATED"/>
    <property type="match status" value="1"/>
</dbReference>
<feature type="domain" description="HTH lysR-type" evidence="7">
    <location>
        <begin position="15"/>
        <end position="72"/>
    </location>
</feature>
<dbReference type="FunFam" id="1.10.10.10:FF:000001">
    <property type="entry name" value="LysR family transcriptional regulator"/>
    <property type="match status" value="1"/>
</dbReference>
<dbReference type="GO" id="GO:0004806">
    <property type="term" value="F:triacylglycerol lipase activity"/>
    <property type="evidence" value="ECO:0007669"/>
    <property type="project" value="TreeGrafter"/>
</dbReference>
<dbReference type="RefSeq" id="WP_052593128.1">
    <property type="nucleotide sequence ID" value="NZ_CP011112.1"/>
</dbReference>
<evidence type="ECO:0000256" key="6">
    <source>
        <dbReference type="ARBA" id="ARBA00023163"/>
    </source>
</evidence>
<dbReference type="PROSITE" id="PS50931">
    <property type="entry name" value="HTH_LYSR"/>
    <property type="match status" value="1"/>
</dbReference>
<dbReference type="InterPro" id="IPR050300">
    <property type="entry name" value="GDXG_lipolytic_enzyme"/>
</dbReference>
<keyword evidence="5" id="KW-0238">DNA-binding</keyword>
<keyword evidence="4" id="KW-0805">Transcription regulation</keyword>
<dbReference type="OrthoDB" id="9803828at2"/>
<keyword evidence="3" id="KW-0378">Hydrolase</keyword>
<dbReference type="Gene3D" id="1.10.10.10">
    <property type="entry name" value="Winged helix-like DNA-binding domain superfamily/Winged helix DNA-binding domain"/>
    <property type="match status" value="1"/>
</dbReference>
<name>A0A0K1JKF6_9MICO</name>
<dbReference type="Proteomes" id="UP000066480">
    <property type="component" value="Chromosome"/>
</dbReference>
<dbReference type="Pfam" id="PF00126">
    <property type="entry name" value="HTH_1"/>
    <property type="match status" value="1"/>
</dbReference>
<evidence type="ECO:0000256" key="5">
    <source>
        <dbReference type="ARBA" id="ARBA00023125"/>
    </source>
</evidence>
<evidence type="ECO:0000313" key="8">
    <source>
        <dbReference type="EMBL" id="AKU17065.1"/>
    </source>
</evidence>
<keyword evidence="9" id="KW-1185">Reference proteome</keyword>
<dbReference type="SUPFAM" id="SSF53474">
    <property type="entry name" value="alpha/beta-Hydrolases"/>
    <property type="match status" value="1"/>
</dbReference>
<dbReference type="PANTHER" id="PTHR48081">
    <property type="entry name" value="AB HYDROLASE SUPERFAMILY PROTEIN C4A8.06C"/>
    <property type="match status" value="1"/>
</dbReference>
<dbReference type="InterPro" id="IPR029058">
    <property type="entry name" value="AB_hydrolase_fold"/>
</dbReference>
<evidence type="ECO:0000256" key="2">
    <source>
        <dbReference type="ARBA" id="ARBA00010515"/>
    </source>
</evidence>
<evidence type="ECO:0000256" key="1">
    <source>
        <dbReference type="ARBA" id="ARBA00009437"/>
    </source>
</evidence>
<dbReference type="SUPFAM" id="SSF46785">
    <property type="entry name" value="Winged helix' DNA-binding domain"/>
    <property type="match status" value="1"/>
</dbReference>
<reference evidence="8 9" key="1">
    <citation type="submission" date="2015-03" db="EMBL/GenBank/DDBJ databases">
        <title>Luteipulveratus halotolerans sp. nov., a novel actinobacterium (Dermacoccaceae) from Sarawak, Malaysia.</title>
        <authorList>
            <person name="Juboi H."/>
            <person name="Basik A."/>
            <person name="Shamsul S.S."/>
            <person name="Arnold P."/>
            <person name="Schmitt E.K."/>
            <person name="Sanglier J.-J."/>
            <person name="Yeo T."/>
        </authorList>
    </citation>
    <scope>NUCLEOTIDE SEQUENCE [LARGE SCALE GENOMIC DNA]</scope>
    <source>
        <strain evidence="8 9">MN07-A0370</strain>
    </source>
</reference>
<dbReference type="AlphaFoldDB" id="A0A0K1JKF6"/>
<comment type="similarity">
    <text evidence="2">Belongs to the 'GDXG' lipolytic enzyme family.</text>
</comment>
<comment type="similarity">
    <text evidence="1">Belongs to the LysR transcriptional regulatory family.</text>
</comment>
<evidence type="ECO:0000256" key="4">
    <source>
        <dbReference type="ARBA" id="ARBA00023015"/>
    </source>
</evidence>
<dbReference type="GO" id="GO:0003677">
    <property type="term" value="F:DNA binding"/>
    <property type="evidence" value="ECO:0007669"/>
    <property type="project" value="UniProtKB-KW"/>
</dbReference>
<dbReference type="InterPro" id="IPR036390">
    <property type="entry name" value="WH_DNA-bd_sf"/>
</dbReference>
<proteinExistence type="inferred from homology"/>
<evidence type="ECO:0000313" key="9">
    <source>
        <dbReference type="Proteomes" id="UP000066480"/>
    </source>
</evidence>
<dbReference type="InterPro" id="IPR036388">
    <property type="entry name" value="WH-like_DNA-bd_sf"/>
</dbReference>
<accession>A0A0K1JKF6</accession>
<dbReference type="Pfam" id="PF07859">
    <property type="entry name" value="Abhydrolase_3"/>
    <property type="match status" value="1"/>
</dbReference>
<dbReference type="PRINTS" id="PR00039">
    <property type="entry name" value="HTHLYSR"/>
</dbReference>
<dbReference type="EMBL" id="CP011112">
    <property type="protein sequence ID" value="AKU17065.1"/>
    <property type="molecule type" value="Genomic_DNA"/>
</dbReference>
<dbReference type="GO" id="GO:0003700">
    <property type="term" value="F:DNA-binding transcription factor activity"/>
    <property type="evidence" value="ECO:0007669"/>
    <property type="project" value="InterPro"/>
</dbReference>
<protein>
    <recommendedName>
        <fullName evidence="7">HTH lysR-type domain-containing protein</fullName>
    </recommendedName>
</protein>
<dbReference type="InterPro" id="IPR013094">
    <property type="entry name" value="AB_hydrolase_3"/>
</dbReference>
<dbReference type="PATRIC" id="fig|571913.6.peg.3310"/>
<sequence>MSLVSERVDPASQTLELRHLRGFVAVAEELNFRRAAERLYITQPALTRQIQTLERLIGCQLLIRSTRMVQLTLAGEALLDRTRPVLVEVDAAVTAARSVGGELAARMDETWQPLVRAVALDEDIETVRSAWEAVHARSAPPPETHVRAVTAGGVSALVVGETHADPPSLLYLHGGGYLLGSAFGYRSHAAALATAGNTTALVPDYRLAPEHPYPAALDDAVAAYLWILDRGTPAKQVTVTGDSSGAGLALSLLLTLRARGLPLPSAAVLLCPWLDFGLDRDGEEDDLVSLHEARRFANAYLAGHPADDPIVNPLRADLSGLPPLLVQAAAGDERLTDAQTLTERAVEHGVNARLEIYPVDAHVFHIFWSFLPLAHDALRAAGEFGLKHRAGNEPG</sequence>
<dbReference type="Gene3D" id="3.40.50.1820">
    <property type="entry name" value="alpha/beta hydrolase"/>
    <property type="match status" value="1"/>
</dbReference>
<dbReference type="InterPro" id="IPR000847">
    <property type="entry name" value="LysR_HTH_N"/>
</dbReference>
<dbReference type="KEGG" id="lmoi:VV02_16325"/>
<evidence type="ECO:0000259" key="7">
    <source>
        <dbReference type="PROSITE" id="PS50931"/>
    </source>
</evidence>
<keyword evidence="6" id="KW-0804">Transcription</keyword>
<evidence type="ECO:0000256" key="3">
    <source>
        <dbReference type="ARBA" id="ARBA00022801"/>
    </source>
</evidence>
<organism evidence="8 9">
    <name type="scientific">Luteipulveratus mongoliensis</name>
    <dbReference type="NCBI Taxonomy" id="571913"/>
    <lineage>
        <taxon>Bacteria</taxon>
        <taxon>Bacillati</taxon>
        <taxon>Actinomycetota</taxon>
        <taxon>Actinomycetes</taxon>
        <taxon>Micrococcales</taxon>
        <taxon>Dermacoccaceae</taxon>
        <taxon>Luteipulveratus</taxon>
    </lineage>
</organism>
<dbReference type="STRING" id="571913.VV02_16325"/>
<gene>
    <name evidence="8" type="ORF">VV02_16325</name>
</gene>